<keyword evidence="2" id="KW-1185">Reference proteome</keyword>
<dbReference type="Proteomes" id="UP001145114">
    <property type="component" value="Unassembled WGS sequence"/>
</dbReference>
<reference evidence="1" key="1">
    <citation type="submission" date="2022-06" db="EMBL/GenBank/DDBJ databases">
        <title>Phylogenomic reconstructions and comparative analyses of Kickxellomycotina fungi.</title>
        <authorList>
            <person name="Reynolds N.K."/>
            <person name="Stajich J.E."/>
            <person name="Barry K."/>
            <person name="Grigoriev I.V."/>
            <person name="Crous P."/>
            <person name="Smith M.E."/>
        </authorList>
    </citation>
    <scope>NUCLEOTIDE SEQUENCE</scope>
    <source>
        <strain evidence="1">RSA 2271</strain>
    </source>
</reference>
<sequence length="128" mass="14232">MVVSRVRPRFVAPILQLGSVNSLALSIAIPSALPGNLREKLADWWAGLNRGAVDIAEVLRESILWAAPKQRTSHSKKRMRASNKALKNRKDIVPCPGCGRPKLMAHVCQHCYKDLRRTMKNIVPGSIE</sequence>
<dbReference type="EMBL" id="JAMZIH010000002">
    <property type="protein sequence ID" value="KAJ1680413.1"/>
    <property type="molecule type" value="Genomic_DNA"/>
</dbReference>
<organism evidence="1 2">
    <name type="scientific">Spiromyces aspiralis</name>
    <dbReference type="NCBI Taxonomy" id="68401"/>
    <lineage>
        <taxon>Eukaryota</taxon>
        <taxon>Fungi</taxon>
        <taxon>Fungi incertae sedis</taxon>
        <taxon>Zoopagomycota</taxon>
        <taxon>Kickxellomycotina</taxon>
        <taxon>Kickxellomycetes</taxon>
        <taxon>Kickxellales</taxon>
        <taxon>Kickxellaceae</taxon>
        <taxon>Spiromyces</taxon>
    </lineage>
</organism>
<comment type="caution">
    <text evidence="1">The sequence shown here is derived from an EMBL/GenBank/DDBJ whole genome shotgun (WGS) entry which is preliminary data.</text>
</comment>
<protein>
    <submittedName>
        <fullName evidence="1">Uncharacterized protein</fullName>
    </submittedName>
</protein>
<proteinExistence type="predicted"/>
<evidence type="ECO:0000313" key="1">
    <source>
        <dbReference type="EMBL" id="KAJ1680413.1"/>
    </source>
</evidence>
<evidence type="ECO:0000313" key="2">
    <source>
        <dbReference type="Proteomes" id="UP001145114"/>
    </source>
</evidence>
<name>A0ACC1HV16_9FUNG</name>
<gene>
    <name evidence="1" type="ORF">EV182_000068</name>
</gene>
<accession>A0ACC1HV16</accession>